<dbReference type="EMBL" id="CM056812">
    <property type="protein sequence ID" value="KAJ8618932.1"/>
    <property type="molecule type" value="Genomic_DNA"/>
</dbReference>
<keyword evidence="2" id="KW-1185">Reference proteome</keyword>
<comment type="caution">
    <text evidence="1">The sequence shown here is derived from an EMBL/GenBank/DDBJ whole genome shotgun (WGS) entry which is preliminary data.</text>
</comment>
<evidence type="ECO:0000313" key="2">
    <source>
        <dbReference type="Proteomes" id="UP001234297"/>
    </source>
</evidence>
<accession>A0ACC2KD76</accession>
<organism evidence="1 2">
    <name type="scientific">Persea americana</name>
    <name type="common">Avocado</name>
    <dbReference type="NCBI Taxonomy" id="3435"/>
    <lineage>
        <taxon>Eukaryota</taxon>
        <taxon>Viridiplantae</taxon>
        <taxon>Streptophyta</taxon>
        <taxon>Embryophyta</taxon>
        <taxon>Tracheophyta</taxon>
        <taxon>Spermatophyta</taxon>
        <taxon>Magnoliopsida</taxon>
        <taxon>Magnoliidae</taxon>
        <taxon>Laurales</taxon>
        <taxon>Lauraceae</taxon>
        <taxon>Persea</taxon>
    </lineage>
</organism>
<protein>
    <submittedName>
        <fullName evidence="1">Uncharacterized protein</fullName>
    </submittedName>
</protein>
<evidence type="ECO:0000313" key="1">
    <source>
        <dbReference type="EMBL" id="KAJ8618932.1"/>
    </source>
</evidence>
<sequence>MDAKLVLTDYINDMKSWTPGRLANEEFLRFLRLNRGLIITAGLPMDLFDMAVKEISSLGKKKVESSLIETELDVHRAISSYLKDNQDSIGTCSKKIVRFNRDMRNFTYWMETEVKEHEEAGNDSDFLIRKTEYIASLNSTIQQLLGDLVDIISHQQ</sequence>
<proteinExistence type="predicted"/>
<reference evidence="1 2" key="1">
    <citation type="journal article" date="2022" name="Hortic Res">
        <title>A haplotype resolved chromosomal level avocado genome allows analysis of novel avocado genes.</title>
        <authorList>
            <person name="Nath O."/>
            <person name="Fletcher S.J."/>
            <person name="Hayward A."/>
            <person name="Shaw L.M."/>
            <person name="Masouleh A.K."/>
            <person name="Furtado A."/>
            <person name="Henry R.J."/>
            <person name="Mitter N."/>
        </authorList>
    </citation>
    <scope>NUCLEOTIDE SEQUENCE [LARGE SCALE GENOMIC DNA]</scope>
    <source>
        <strain evidence="2">cv. Hass</strain>
    </source>
</reference>
<dbReference type="Proteomes" id="UP001234297">
    <property type="component" value="Chromosome 4"/>
</dbReference>
<name>A0ACC2KD76_PERAE</name>
<gene>
    <name evidence="1" type="ORF">MRB53_015118</name>
</gene>